<proteinExistence type="predicted"/>
<dbReference type="RefSeq" id="WP_161337674.1">
    <property type="nucleotide sequence ID" value="NZ_JBHSDG010000002.1"/>
</dbReference>
<dbReference type="AlphaFoldDB" id="A0A845MC99"/>
<feature type="domain" description="Hydantoinase A/oxoprolinase" evidence="1">
    <location>
        <begin position="188"/>
        <end position="329"/>
    </location>
</feature>
<evidence type="ECO:0000259" key="2">
    <source>
        <dbReference type="Pfam" id="PF05378"/>
    </source>
</evidence>
<evidence type="ECO:0000313" key="3">
    <source>
        <dbReference type="EMBL" id="MZR21271.1"/>
    </source>
</evidence>
<dbReference type="GO" id="GO:0005829">
    <property type="term" value="C:cytosol"/>
    <property type="evidence" value="ECO:0007669"/>
    <property type="project" value="TreeGrafter"/>
</dbReference>
<dbReference type="SUPFAM" id="SSF53067">
    <property type="entry name" value="Actin-like ATPase domain"/>
    <property type="match status" value="1"/>
</dbReference>
<feature type="domain" description="Hydantoinase/oxoprolinase N-terminal" evidence="2">
    <location>
        <begin position="5"/>
        <end position="166"/>
    </location>
</feature>
<evidence type="ECO:0000259" key="1">
    <source>
        <dbReference type="Pfam" id="PF01968"/>
    </source>
</evidence>
<dbReference type="EMBL" id="WTVA01000001">
    <property type="protein sequence ID" value="MZR21271.1"/>
    <property type="molecule type" value="Genomic_DNA"/>
</dbReference>
<sequence>MTLLLGIDTGGTYTDAVLFDEEKGVIASAKSLTTREDYAIGIGNSLAKVIAAEGITPGDIGLVSLSTTLATNALVEGQGGRICLVMIGFEESALDRNNLREALKGDPVIFLGGGHNGHGEALAPLDEDKLTAELAAMEGSVSAFAVAGLFAIRNPEHELRARELILAHSGNSVTCSHELSSKLDGPRRALTSVLNARLINLIHHLVASTEALLAQTRINAPLMVVQGDGALISAEIAKVKPIETILSGPAASLVGAAYLSGETDAMVSDIGGTTTDIALLDGGRPRLDAEGATVGGWRTMVEAVAMYTVGLGGDSEVSAVRSGLSLAIGLGPRRLVPVSLFALDHADLVHRTLDAALGQERVTETSGRFAAVIGRQSAHLAALKPLERDLLDELQKGPVALDKLIVKRRYLTALDRLVSMGLVMVAGLTPSDAAHVLRLHDAWDRGAAEMAAALFARNKDSRGMAIAPSADALSRMIVDALVTTSSETLIEAALAGNEQLPPSLAVSLYRAARRPEAHPLVDLSIGFRKPVIGLGASAHIYYPEVAGRLRTRAIIPDHAGVANAVGAVVGQVRVSANATIMPTETDEFRLYHSGEPLDFATLEAAALAAQELLTREAEEMATAAGAMQIHTTFDRKDNVALIDGRELFIESLLTVVAFGRPRIAR</sequence>
<dbReference type="PANTHER" id="PTHR11365">
    <property type="entry name" value="5-OXOPROLINASE RELATED"/>
    <property type="match status" value="1"/>
</dbReference>
<accession>A0A845MC99</accession>
<gene>
    <name evidence="3" type="ORF">GQF03_02895</name>
</gene>
<organism evidence="3 4">
    <name type="scientific">Sneathiella chungangensis</name>
    <dbReference type="NCBI Taxonomy" id="1418234"/>
    <lineage>
        <taxon>Bacteria</taxon>
        <taxon>Pseudomonadati</taxon>
        <taxon>Pseudomonadota</taxon>
        <taxon>Alphaproteobacteria</taxon>
        <taxon>Sneathiellales</taxon>
        <taxon>Sneathiellaceae</taxon>
        <taxon>Sneathiella</taxon>
    </lineage>
</organism>
<dbReference type="GO" id="GO:0006749">
    <property type="term" value="P:glutathione metabolic process"/>
    <property type="evidence" value="ECO:0007669"/>
    <property type="project" value="TreeGrafter"/>
</dbReference>
<comment type="caution">
    <text evidence="3">The sequence shown here is derived from an EMBL/GenBank/DDBJ whole genome shotgun (WGS) entry which is preliminary data.</text>
</comment>
<reference evidence="3 4" key="1">
    <citation type="journal article" date="2014" name="Int. J. Syst. Evol. Microbiol.">
        <title>Sneathiella chungangensis sp. nov., isolated from a marine sand, and emended description of the genus Sneathiella.</title>
        <authorList>
            <person name="Siamphan C."/>
            <person name="Kim H."/>
            <person name="Lee J.S."/>
            <person name="Kim W."/>
        </authorList>
    </citation>
    <scope>NUCLEOTIDE SEQUENCE [LARGE SCALE GENOMIC DNA]</scope>
    <source>
        <strain evidence="3 4">KCTC 32476</strain>
    </source>
</reference>
<dbReference type="InterPro" id="IPR002821">
    <property type="entry name" value="Hydantoinase_A"/>
</dbReference>
<dbReference type="PANTHER" id="PTHR11365:SF2">
    <property type="entry name" value="5-OXOPROLINASE"/>
    <property type="match status" value="1"/>
</dbReference>
<protein>
    <submittedName>
        <fullName evidence="3">Hydantoinase/oxoprolinase family protein</fullName>
    </submittedName>
</protein>
<dbReference type="Pfam" id="PF01968">
    <property type="entry name" value="Hydantoinase_A"/>
    <property type="match status" value="1"/>
</dbReference>
<dbReference type="InterPro" id="IPR008040">
    <property type="entry name" value="Hydant_A_N"/>
</dbReference>
<dbReference type="OrthoDB" id="9814788at2"/>
<name>A0A845MC99_9PROT</name>
<dbReference type="InterPro" id="IPR045079">
    <property type="entry name" value="Oxoprolinase-like"/>
</dbReference>
<evidence type="ECO:0000313" key="4">
    <source>
        <dbReference type="Proteomes" id="UP000445696"/>
    </source>
</evidence>
<dbReference type="Pfam" id="PF05378">
    <property type="entry name" value="Hydant_A_N"/>
    <property type="match status" value="1"/>
</dbReference>
<keyword evidence="4" id="KW-1185">Reference proteome</keyword>
<dbReference type="InterPro" id="IPR043129">
    <property type="entry name" value="ATPase_NBD"/>
</dbReference>
<dbReference type="GO" id="GO:0017168">
    <property type="term" value="F:5-oxoprolinase (ATP-hydrolyzing) activity"/>
    <property type="evidence" value="ECO:0007669"/>
    <property type="project" value="TreeGrafter"/>
</dbReference>
<dbReference type="Proteomes" id="UP000445696">
    <property type="component" value="Unassembled WGS sequence"/>
</dbReference>